<evidence type="ECO:0000313" key="2">
    <source>
        <dbReference type="Proteomes" id="UP000692954"/>
    </source>
</evidence>
<accession>A0A8S1RJI2</accession>
<sequence>MKFGRIKNLFYRSQFYSKINEKRKWKTNKNKVDCNKNQKWMCFWKSMKVFMKQNGQAIGFGQDRQMKIKKVYVE</sequence>
<protein>
    <submittedName>
        <fullName evidence="1">Uncharacterized protein</fullName>
    </submittedName>
</protein>
<keyword evidence="2" id="KW-1185">Reference proteome</keyword>
<organism evidence="1 2">
    <name type="scientific">Paramecium sonneborni</name>
    <dbReference type="NCBI Taxonomy" id="65129"/>
    <lineage>
        <taxon>Eukaryota</taxon>
        <taxon>Sar</taxon>
        <taxon>Alveolata</taxon>
        <taxon>Ciliophora</taxon>
        <taxon>Intramacronucleata</taxon>
        <taxon>Oligohymenophorea</taxon>
        <taxon>Peniculida</taxon>
        <taxon>Parameciidae</taxon>
        <taxon>Paramecium</taxon>
    </lineage>
</organism>
<evidence type="ECO:0000313" key="1">
    <source>
        <dbReference type="EMBL" id="CAD8128376.1"/>
    </source>
</evidence>
<dbReference type="AlphaFoldDB" id="A0A8S1RJI2"/>
<gene>
    <name evidence="1" type="ORF">PSON_ATCC_30995.1.T1880003</name>
</gene>
<comment type="caution">
    <text evidence="1">The sequence shown here is derived from an EMBL/GenBank/DDBJ whole genome shotgun (WGS) entry which is preliminary data.</text>
</comment>
<name>A0A8S1RJI2_9CILI</name>
<dbReference type="Proteomes" id="UP000692954">
    <property type="component" value="Unassembled WGS sequence"/>
</dbReference>
<proteinExistence type="predicted"/>
<dbReference type="EMBL" id="CAJJDN010000188">
    <property type="protein sequence ID" value="CAD8128376.1"/>
    <property type="molecule type" value="Genomic_DNA"/>
</dbReference>
<reference evidence="1" key="1">
    <citation type="submission" date="2021-01" db="EMBL/GenBank/DDBJ databases">
        <authorList>
            <consortium name="Genoscope - CEA"/>
            <person name="William W."/>
        </authorList>
    </citation>
    <scope>NUCLEOTIDE SEQUENCE</scope>
</reference>